<evidence type="ECO:0000256" key="3">
    <source>
        <dbReference type="SAM" id="Phobius"/>
    </source>
</evidence>
<dbReference type="Gene3D" id="2.60.120.200">
    <property type="match status" value="1"/>
</dbReference>
<evidence type="ECO:0000256" key="2">
    <source>
        <dbReference type="RuleBase" id="RU102079"/>
    </source>
</evidence>
<dbReference type="CDD" id="cd00070">
    <property type="entry name" value="GLECT"/>
    <property type="match status" value="1"/>
</dbReference>
<dbReference type="InParanoid" id="E3N8B2"/>
<dbReference type="EMBL" id="DS268555">
    <property type="protein sequence ID" value="EFO89407.1"/>
    <property type="molecule type" value="Genomic_DNA"/>
</dbReference>
<gene>
    <name evidence="5" type="ORF">CRE_20505</name>
</gene>
<dbReference type="SMART" id="SM00908">
    <property type="entry name" value="Gal-bind_lectin"/>
    <property type="match status" value="1"/>
</dbReference>
<evidence type="ECO:0000313" key="5">
    <source>
        <dbReference type="EMBL" id="EFO89407.1"/>
    </source>
</evidence>
<keyword evidence="3" id="KW-0812">Transmembrane</keyword>
<dbReference type="PROSITE" id="PS51304">
    <property type="entry name" value="GALECTIN"/>
    <property type="match status" value="1"/>
</dbReference>
<keyword evidence="3" id="KW-1133">Transmembrane helix</keyword>
<evidence type="ECO:0000256" key="1">
    <source>
        <dbReference type="ARBA" id="ARBA00022734"/>
    </source>
</evidence>
<keyword evidence="1 2" id="KW-0430">Lectin</keyword>
<protein>
    <recommendedName>
        <fullName evidence="2">Galectin</fullName>
    </recommendedName>
</protein>
<dbReference type="GO" id="GO:0030246">
    <property type="term" value="F:carbohydrate binding"/>
    <property type="evidence" value="ECO:0007669"/>
    <property type="project" value="UniProtKB-UniRule"/>
</dbReference>
<dbReference type="OrthoDB" id="6251307at2759"/>
<dbReference type="Pfam" id="PF00337">
    <property type="entry name" value="Gal-bind_lectin"/>
    <property type="match status" value="1"/>
</dbReference>
<dbReference type="eggNOG" id="KOG3587">
    <property type="taxonomic scope" value="Eukaryota"/>
</dbReference>
<dbReference type="SUPFAM" id="SSF49899">
    <property type="entry name" value="Concanavalin A-like lectins/glucanases"/>
    <property type="match status" value="1"/>
</dbReference>
<feature type="domain" description="Galectin" evidence="4">
    <location>
        <begin position="199"/>
        <end position="327"/>
    </location>
</feature>
<dbReference type="InterPro" id="IPR001079">
    <property type="entry name" value="Galectin_CRD"/>
</dbReference>
<dbReference type="SMART" id="SM00276">
    <property type="entry name" value="GLECT"/>
    <property type="match status" value="1"/>
</dbReference>
<reference evidence="5" key="1">
    <citation type="submission" date="2007-07" db="EMBL/GenBank/DDBJ databases">
        <title>PCAP assembly of the Caenorhabditis remanei genome.</title>
        <authorList>
            <consortium name="The Caenorhabditis remanei Sequencing Consortium"/>
            <person name="Wilson R.K."/>
        </authorList>
    </citation>
    <scope>NUCLEOTIDE SEQUENCE [LARGE SCALE GENOMIC DNA]</scope>
    <source>
        <strain evidence="5">PB4641</strain>
    </source>
</reference>
<dbReference type="Proteomes" id="UP000008281">
    <property type="component" value="Unassembled WGS sequence"/>
</dbReference>
<evidence type="ECO:0000313" key="6">
    <source>
        <dbReference type="Proteomes" id="UP000008281"/>
    </source>
</evidence>
<dbReference type="HOGENOM" id="CLU_765574_0_0_1"/>
<evidence type="ECO:0000259" key="4">
    <source>
        <dbReference type="PROSITE" id="PS51304"/>
    </source>
</evidence>
<dbReference type="PANTHER" id="PTHR11346">
    <property type="entry name" value="GALECTIN"/>
    <property type="match status" value="1"/>
</dbReference>
<feature type="transmembrane region" description="Helical" evidence="3">
    <location>
        <begin position="20"/>
        <end position="44"/>
    </location>
</feature>
<dbReference type="AlphaFoldDB" id="E3N8B2"/>
<accession>E3N8B2</accession>
<name>E3N8B2_CAERE</name>
<feature type="transmembrane region" description="Helical" evidence="3">
    <location>
        <begin position="134"/>
        <end position="158"/>
    </location>
</feature>
<sequence>MIFYCKKIELNQNDITLLWFYLIILFSHHVSTLILFIPLVVYGLPFYQRNNLFILLTFNDRFGLMKNNLRQEIKYLKNDFGYRTLAIGEAFITYAFPFLLTIVMDIAVLYQSTNSRQVLATKKGVSKWSSHCRILLPAASATVDMKSFLILIVLLGLYGEVSCRYKSRHFHSRQSKKFSNVERVFHGTDIVNPNAPDTKYNDAIEDPSVGIVVSIELYIHERLDIFFHAKKTQASKEVIPLHISIRPNEDAIVFNSLIRDKWDHEERRRLPFEIQSLVLIDVKFDYTGFLVTINDEWLKMYEYRYPVTSANFLTIKGDCSMRSVSIFEEKGEETIKAAEYQQQETEETHVATNSRAFSVVVG</sequence>
<feature type="transmembrane region" description="Helical" evidence="3">
    <location>
        <begin position="91"/>
        <end position="113"/>
    </location>
</feature>
<keyword evidence="6" id="KW-1185">Reference proteome</keyword>
<keyword evidence="3" id="KW-0472">Membrane</keyword>
<dbReference type="PANTHER" id="PTHR11346:SF176">
    <property type="entry name" value="32 KDA BETA-GALACTOSIDE-BINDING LECTIN LEC-3"/>
    <property type="match status" value="1"/>
</dbReference>
<organism evidence="6">
    <name type="scientific">Caenorhabditis remanei</name>
    <name type="common">Caenorhabditis vulgaris</name>
    <dbReference type="NCBI Taxonomy" id="31234"/>
    <lineage>
        <taxon>Eukaryota</taxon>
        <taxon>Metazoa</taxon>
        <taxon>Ecdysozoa</taxon>
        <taxon>Nematoda</taxon>
        <taxon>Chromadorea</taxon>
        <taxon>Rhabditida</taxon>
        <taxon>Rhabditina</taxon>
        <taxon>Rhabditomorpha</taxon>
        <taxon>Rhabditoidea</taxon>
        <taxon>Rhabditidae</taxon>
        <taxon>Peloderinae</taxon>
        <taxon>Caenorhabditis</taxon>
    </lineage>
</organism>
<dbReference type="GO" id="GO:0016936">
    <property type="term" value="F:galactoside binding"/>
    <property type="evidence" value="ECO:0007669"/>
    <property type="project" value="TreeGrafter"/>
</dbReference>
<proteinExistence type="predicted"/>
<dbReference type="InterPro" id="IPR013320">
    <property type="entry name" value="ConA-like_dom_sf"/>
</dbReference>
<dbReference type="InterPro" id="IPR044156">
    <property type="entry name" value="Galectin-like"/>
</dbReference>